<dbReference type="InterPro" id="IPR011009">
    <property type="entry name" value="Kinase-like_dom_sf"/>
</dbReference>
<dbReference type="GO" id="GO:0004672">
    <property type="term" value="F:protein kinase activity"/>
    <property type="evidence" value="ECO:0007669"/>
    <property type="project" value="InterPro"/>
</dbReference>
<dbReference type="AlphaFoldDB" id="A0A183EBP6"/>
<keyword evidence="3" id="KW-1185">Reference proteome</keyword>
<sequence>MADVFQKPSNLLTHTSNAVRLVLIDFGSSRRCNAETVVWNSGAIDFAAPEQISHREVTAKADMW</sequence>
<evidence type="ECO:0000313" key="2">
    <source>
        <dbReference type="EMBL" id="VDN31629.1"/>
    </source>
</evidence>
<evidence type="ECO:0000259" key="1">
    <source>
        <dbReference type="PROSITE" id="PS50011"/>
    </source>
</evidence>
<dbReference type="GO" id="GO:0005524">
    <property type="term" value="F:ATP binding"/>
    <property type="evidence" value="ECO:0007669"/>
    <property type="project" value="InterPro"/>
</dbReference>
<dbReference type="InterPro" id="IPR000719">
    <property type="entry name" value="Prot_kinase_dom"/>
</dbReference>
<accession>A0A183EBP6</accession>
<reference evidence="4" key="1">
    <citation type="submission" date="2016-06" db="UniProtKB">
        <authorList>
            <consortium name="WormBaseParasite"/>
        </authorList>
    </citation>
    <scope>IDENTIFICATION</scope>
</reference>
<dbReference type="SUPFAM" id="SSF56112">
    <property type="entry name" value="Protein kinase-like (PK-like)"/>
    <property type="match status" value="1"/>
</dbReference>
<dbReference type="Proteomes" id="UP000271098">
    <property type="component" value="Unassembled WGS sequence"/>
</dbReference>
<evidence type="ECO:0000313" key="3">
    <source>
        <dbReference type="Proteomes" id="UP000271098"/>
    </source>
</evidence>
<name>A0A183EBP6_9BILA</name>
<protein>
    <submittedName>
        <fullName evidence="4">Protein kinase domain-containing protein</fullName>
    </submittedName>
</protein>
<dbReference type="WBParaSite" id="GPUH_0001841201-mRNA-1">
    <property type="protein sequence ID" value="GPUH_0001841201-mRNA-1"/>
    <property type="gene ID" value="GPUH_0001841201"/>
</dbReference>
<dbReference type="Gene3D" id="1.10.510.10">
    <property type="entry name" value="Transferase(Phosphotransferase) domain 1"/>
    <property type="match status" value="1"/>
</dbReference>
<dbReference type="PROSITE" id="PS50011">
    <property type="entry name" value="PROTEIN_KINASE_DOM"/>
    <property type="match status" value="1"/>
</dbReference>
<reference evidence="2 3" key="2">
    <citation type="submission" date="2018-11" db="EMBL/GenBank/DDBJ databases">
        <authorList>
            <consortium name="Pathogen Informatics"/>
        </authorList>
    </citation>
    <scope>NUCLEOTIDE SEQUENCE [LARGE SCALE GENOMIC DNA]</scope>
</reference>
<evidence type="ECO:0000313" key="4">
    <source>
        <dbReference type="WBParaSite" id="GPUH_0001841201-mRNA-1"/>
    </source>
</evidence>
<dbReference type="EMBL" id="UYRT01086664">
    <property type="protein sequence ID" value="VDN31629.1"/>
    <property type="molecule type" value="Genomic_DNA"/>
</dbReference>
<proteinExistence type="predicted"/>
<organism evidence="4">
    <name type="scientific">Gongylonema pulchrum</name>
    <dbReference type="NCBI Taxonomy" id="637853"/>
    <lineage>
        <taxon>Eukaryota</taxon>
        <taxon>Metazoa</taxon>
        <taxon>Ecdysozoa</taxon>
        <taxon>Nematoda</taxon>
        <taxon>Chromadorea</taxon>
        <taxon>Rhabditida</taxon>
        <taxon>Spirurina</taxon>
        <taxon>Spiruromorpha</taxon>
        <taxon>Spiruroidea</taxon>
        <taxon>Gongylonematidae</taxon>
        <taxon>Gongylonema</taxon>
    </lineage>
</organism>
<dbReference type="Pfam" id="PF00069">
    <property type="entry name" value="Pkinase"/>
    <property type="match status" value="1"/>
</dbReference>
<feature type="domain" description="Protein kinase" evidence="1">
    <location>
        <begin position="1"/>
        <end position="64"/>
    </location>
</feature>
<gene>
    <name evidence="2" type="ORF">GPUH_LOCUS18387</name>
</gene>